<dbReference type="RefSeq" id="WP_029382611.1">
    <property type="nucleotide sequence ID" value="NZ_AZSD01000108.1"/>
</dbReference>
<dbReference type="PROSITE" id="PS51257">
    <property type="entry name" value="PROKAR_LIPOPROTEIN"/>
    <property type="match status" value="1"/>
</dbReference>
<evidence type="ECO:0000259" key="1">
    <source>
        <dbReference type="Pfam" id="PF03724"/>
    </source>
</evidence>
<dbReference type="PANTHER" id="PTHR35535:SF2">
    <property type="entry name" value="DUF306 DOMAIN-CONTAINING PROTEIN"/>
    <property type="match status" value="1"/>
</dbReference>
<reference evidence="2 3" key="1">
    <citation type="submission" date="2015-02" db="EMBL/GenBank/DDBJ databases">
        <authorList>
            <person name="Gomez-Escribano P.J."/>
        </authorList>
    </citation>
    <scope>NUCLEOTIDE SEQUENCE [LARGE SCALE GENOMIC DNA]</scope>
    <source>
        <strain evidence="3">C34 (DSM 42122 / NRRL B-24963)</strain>
    </source>
</reference>
<protein>
    <submittedName>
        <fullName evidence="2">Lipoprotein</fullName>
    </submittedName>
</protein>
<keyword evidence="2" id="KW-0449">Lipoprotein</keyword>
<accession>A0A0F7W2G3</accession>
<dbReference type="PANTHER" id="PTHR35535">
    <property type="entry name" value="HEAT SHOCK PROTEIN HSLJ"/>
    <property type="match status" value="1"/>
</dbReference>
<feature type="domain" description="DUF306" evidence="1">
    <location>
        <begin position="163"/>
        <end position="264"/>
    </location>
</feature>
<dbReference type="KEGG" id="sle:sle_37510"/>
<dbReference type="InterPro" id="IPR053147">
    <property type="entry name" value="Hsp_HslJ-like"/>
</dbReference>
<dbReference type="Pfam" id="PF03724">
    <property type="entry name" value="META"/>
    <property type="match status" value="2"/>
</dbReference>
<feature type="domain" description="DUF306" evidence="1">
    <location>
        <begin position="50"/>
        <end position="154"/>
    </location>
</feature>
<organism evidence="2 3">
    <name type="scientific">Streptomyces leeuwenhoekii</name>
    <dbReference type="NCBI Taxonomy" id="1437453"/>
    <lineage>
        <taxon>Bacteria</taxon>
        <taxon>Bacillati</taxon>
        <taxon>Actinomycetota</taxon>
        <taxon>Actinomycetes</taxon>
        <taxon>Kitasatosporales</taxon>
        <taxon>Streptomycetaceae</taxon>
        <taxon>Streptomyces</taxon>
    </lineage>
</organism>
<dbReference type="InterPro" id="IPR038670">
    <property type="entry name" value="HslJ-like_sf"/>
</dbReference>
<dbReference type="AlphaFoldDB" id="A0A0F7W2G3"/>
<proteinExistence type="predicted"/>
<dbReference type="InterPro" id="IPR005184">
    <property type="entry name" value="DUF306_Meta_HslJ"/>
</dbReference>
<dbReference type="EMBL" id="LN831790">
    <property type="protein sequence ID" value="CQR63211.1"/>
    <property type="molecule type" value="Genomic_DNA"/>
</dbReference>
<name>A0A0F7W2G3_STRLW</name>
<dbReference type="Gene3D" id="2.40.128.270">
    <property type="match status" value="2"/>
</dbReference>
<evidence type="ECO:0000313" key="3">
    <source>
        <dbReference type="Proteomes" id="UP000035016"/>
    </source>
</evidence>
<gene>
    <name evidence="2" type="primary">sle_37510</name>
</gene>
<evidence type="ECO:0000313" key="2">
    <source>
        <dbReference type="EMBL" id="CQR63211.1"/>
    </source>
</evidence>
<dbReference type="Proteomes" id="UP000035016">
    <property type="component" value="Chromosome Chromosome"/>
</dbReference>
<sequence>MYKQKDRQKDKQKQRMTVAAAAAFLLPLTAACGSERADGGSTSADAGKTPVTGVRWKVDSVTVDGTTHRAPERAHLRIDAGGRAEGSLGCNRFTARAAVDGGHLRLSDATATEMACDDIPLAVEEALSRTLTAGPLTTGADGDRLTLTTPGGDTVRLSRQREAPLYGTKWTVTEPGGGSGRAHLTFDDAKNSVSGHLGCNSARAEATVRDGHITLGAPVTTRMMCEDSLMDTEKRLLKLFEAPLSYRIDQQTLTLTSENGQTVRAVADR</sequence>